<dbReference type="RefSeq" id="WP_091283630.1">
    <property type="nucleotide sequence ID" value="NZ_FMCW01000024.1"/>
</dbReference>
<dbReference type="InterPro" id="IPR010640">
    <property type="entry name" value="Low_temperature_requirement_A"/>
</dbReference>
<feature type="transmembrane region" description="Helical" evidence="1">
    <location>
        <begin position="115"/>
        <end position="135"/>
    </location>
</feature>
<dbReference type="PANTHER" id="PTHR36840:SF1">
    <property type="entry name" value="BLL5714 PROTEIN"/>
    <property type="match status" value="1"/>
</dbReference>
<dbReference type="PANTHER" id="PTHR36840">
    <property type="entry name" value="BLL5714 PROTEIN"/>
    <property type="match status" value="1"/>
</dbReference>
<feature type="transmembrane region" description="Helical" evidence="1">
    <location>
        <begin position="354"/>
        <end position="382"/>
    </location>
</feature>
<feature type="transmembrane region" description="Helical" evidence="1">
    <location>
        <begin position="80"/>
        <end position="100"/>
    </location>
</feature>
<reference evidence="2 3" key="1">
    <citation type="submission" date="2016-06" db="EMBL/GenBank/DDBJ databases">
        <authorList>
            <person name="Kjaerup R.B."/>
            <person name="Dalgaard T.S."/>
            <person name="Juul-Madsen H.R."/>
        </authorList>
    </citation>
    <scope>NUCLEOTIDE SEQUENCE [LARGE SCALE GENOMIC DNA]</scope>
    <source>
        <strain evidence="2 3">DSM 45626</strain>
    </source>
</reference>
<feature type="transmembrane region" description="Helical" evidence="1">
    <location>
        <begin position="172"/>
        <end position="189"/>
    </location>
</feature>
<feature type="transmembrane region" description="Helical" evidence="1">
    <location>
        <begin position="48"/>
        <end position="68"/>
    </location>
</feature>
<keyword evidence="1" id="KW-0812">Transmembrane</keyword>
<dbReference type="AlphaFoldDB" id="A0A1C4XEQ2"/>
<feature type="transmembrane region" description="Helical" evidence="1">
    <location>
        <begin position="233"/>
        <end position="254"/>
    </location>
</feature>
<feature type="transmembrane region" description="Helical" evidence="1">
    <location>
        <begin position="209"/>
        <end position="227"/>
    </location>
</feature>
<sequence>MGKRQGSDPAVRPVGQDHRATPFELFFDLVYVFATTQITAYLAHEHSLYGLLRGLLILALLWGTWSGYTWLGNHSRADEGLLRAGMVGAMAAMFVVALAVPEAWRDAPGGLPGPVVLVCAYLLVRWVHLAVYAVAATGDAGLRQQVAITWLPLLAGAALLLCGALLGDWAQVLLFSVALLVDWAGIYLTARRGAWRLHSPAHLTERHGLFIILAIGESTVAIGVGAAGQPVGVPLLVAAVLGVGTAVCLWWLYFDVVAPAARRRLVETHGAARVSLAVDAYAYGHFPLVAGIVLTALGVEGVVAHVGEGGPLGAFYALSLFGGAALYLAGHLLFERLVHRTTSLPRLLAAGVLVAAGPAAAALAPLVGLAGLFAVLIVLIVVETRQHRRNSRPTTPPVEATARTFGTGTVEDRARNREDRDGNRIRKLIA</sequence>
<protein>
    <submittedName>
        <fullName evidence="2">Low temperature requirement protein LtrA</fullName>
    </submittedName>
</protein>
<dbReference type="Pfam" id="PF06772">
    <property type="entry name" value="LtrA"/>
    <property type="match status" value="1"/>
</dbReference>
<feature type="transmembrane region" description="Helical" evidence="1">
    <location>
        <begin position="314"/>
        <end position="334"/>
    </location>
</feature>
<proteinExistence type="predicted"/>
<feature type="transmembrane region" description="Helical" evidence="1">
    <location>
        <begin position="147"/>
        <end position="166"/>
    </location>
</feature>
<evidence type="ECO:0000313" key="3">
    <source>
        <dbReference type="Proteomes" id="UP000199375"/>
    </source>
</evidence>
<accession>A0A1C4XEQ2</accession>
<dbReference type="Proteomes" id="UP000199375">
    <property type="component" value="Unassembled WGS sequence"/>
</dbReference>
<evidence type="ECO:0000313" key="2">
    <source>
        <dbReference type="EMBL" id="SCF06970.1"/>
    </source>
</evidence>
<feature type="transmembrane region" description="Helical" evidence="1">
    <location>
        <begin position="21"/>
        <end position="42"/>
    </location>
</feature>
<gene>
    <name evidence="2" type="ORF">GA0070558_124105</name>
</gene>
<keyword evidence="1" id="KW-0472">Membrane</keyword>
<dbReference type="EMBL" id="FMCW01000024">
    <property type="protein sequence ID" value="SCF06970.1"/>
    <property type="molecule type" value="Genomic_DNA"/>
</dbReference>
<evidence type="ECO:0000256" key="1">
    <source>
        <dbReference type="SAM" id="Phobius"/>
    </source>
</evidence>
<name>A0A1C4XEQ2_9ACTN</name>
<organism evidence="2 3">
    <name type="scientific">Micromonospora haikouensis</name>
    <dbReference type="NCBI Taxonomy" id="686309"/>
    <lineage>
        <taxon>Bacteria</taxon>
        <taxon>Bacillati</taxon>
        <taxon>Actinomycetota</taxon>
        <taxon>Actinomycetes</taxon>
        <taxon>Micromonosporales</taxon>
        <taxon>Micromonosporaceae</taxon>
        <taxon>Micromonospora</taxon>
    </lineage>
</organism>
<keyword evidence="1" id="KW-1133">Transmembrane helix</keyword>